<dbReference type="AlphaFoldDB" id="A0AAD9K0F3"/>
<feature type="transmembrane region" description="Helical" evidence="1">
    <location>
        <begin position="196"/>
        <end position="216"/>
    </location>
</feature>
<dbReference type="EMBL" id="JAODUP010000094">
    <property type="protein sequence ID" value="KAK2162649.1"/>
    <property type="molecule type" value="Genomic_DNA"/>
</dbReference>
<feature type="transmembrane region" description="Helical" evidence="1">
    <location>
        <begin position="167"/>
        <end position="190"/>
    </location>
</feature>
<evidence type="ECO:0000313" key="3">
    <source>
        <dbReference type="EMBL" id="KAK2162649.1"/>
    </source>
</evidence>
<evidence type="ECO:0000256" key="1">
    <source>
        <dbReference type="SAM" id="Phobius"/>
    </source>
</evidence>
<gene>
    <name evidence="3" type="ORF">LSH36_94g00046</name>
</gene>
<feature type="domain" description="TIR" evidence="2">
    <location>
        <begin position="1"/>
        <end position="82"/>
    </location>
</feature>
<reference evidence="3" key="1">
    <citation type="journal article" date="2023" name="Mol. Biol. Evol.">
        <title>Third-Generation Sequencing Reveals the Adaptive Role of the Epigenome in Three Deep-Sea Polychaetes.</title>
        <authorList>
            <person name="Perez M."/>
            <person name="Aroh O."/>
            <person name="Sun Y."/>
            <person name="Lan Y."/>
            <person name="Juniper S.K."/>
            <person name="Young C.R."/>
            <person name="Angers B."/>
            <person name="Qian P.Y."/>
        </authorList>
    </citation>
    <scope>NUCLEOTIDE SEQUENCE</scope>
    <source>
        <strain evidence="3">P08H-3</strain>
    </source>
</reference>
<dbReference type="SUPFAM" id="SSF52200">
    <property type="entry name" value="Toll/Interleukin receptor TIR domain"/>
    <property type="match status" value="1"/>
</dbReference>
<dbReference type="Proteomes" id="UP001208570">
    <property type="component" value="Unassembled WGS sequence"/>
</dbReference>
<keyword evidence="1" id="KW-1133">Transmembrane helix</keyword>
<comment type="caution">
    <text evidence="3">The sequence shown here is derived from an EMBL/GenBank/DDBJ whole genome shotgun (WGS) entry which is preliminary data.</text>
</comment>
<accession>A0AAD9K0F3</accession>
<evidence type="ECO:0000313" key="4">
    <source>
        <dbReference type="Proteomes" id="UP001208570"/>
    </source>
</evidence>
<dbReference type="GO" id="GO:0007165">
    <property type="term" value="P:signal transduction"/>
    <property type="evidence" value="ECO:0007669"/>
    <property type="project" value="InterPro"/>
</dbReference>
<keyword evidence="1" id="KW-0812">Transmembrane</keyword>
<keyword evidence="1" id="KW-0472">Membrane</keyword>
<dbReference type="InterPro" id="IPR000157">
    <property type="entry name" value="TIR_dom"/>
</dbReference>
<keyword evidence="4" id="KW-1185">Reference proteome</keyword>
<dbReference type="Gene3D" id="3.40.50.10140">
    <property type="entry name" value="Toll/interleukin-1 receptor homology (TIR) domain"/>
    <property type="match status" value="1"/>
</dbReference>
<evidence type="ECO:0000259" key="2">
    <source>
        <dbReference type="PROSITE" id="PS50104"/>
    </source>
</evidence>
<protein>
    <recommendedName>
        <fullName evidence="2">TIR domain-containing protein</fullName>
    </recommendedName>
</protein>
<proteinExistence type="predicted"/>
<name>A0AAD9K0F3_9ANNE</name>
<sequence length="381" mass="43851">MSQSMNIILVITPNFLESHYCDYETCMAHEMMHSKIAKIIPVLRRGEEIPASLRFINNIDARDDVDDTYVVNKLARALTEGLDEKSGPHSVVSNESNINGDGISIFSQMEGRFSRTYKTALVKEHIDAAKHLGLKATAELLEIICDIANQSSLFAQHFWYYTHFGRFLIFTFDSIAVVLISRLLLLVYTLGRVEMILAVSGAWSLLWFWSVVRILVVRWKTKNNKDLFGYKMTTLTKKLNILVYLDVVADKPAVKVVYYDFRKCTNFIEDCLRKEIQNNMTSQNLNTEDINNLAEWIVEDTLPAYISVFGKGHPSAPHPRHPVRRELVCLCQTVSMDLIRRYIYPDRRGEEGRMFECLRRNTTDTVLLIDEEATNHNTVQI</sequence>
<dbReference type="InterPro" id="IPR035897">
    <property type="entry name" value="Toll_tir_struct_dom_sf"/>
</dbReference>
<organism evidence="3 4">
    <name type="scientific">Paralvinella palmiformis</name>
    <dbReference type="NCBI Taxonomy" id="53620"/>
    <lineage>
        <taxon>Eukaryota</taxon>
        <taxon>Metazoa</taxon>
        <taxon>Spiralia</taxon>
        <taxon>Lophotrochozoa</taxon>
        <taxon>Annelida</taxon>
        <taxon>Polychaeta</taxon>
        <taxon>Sedentaria</taxon>
        <taxon>Canalipalpata</taxon>
        <taxon>Terebellida</taxon>
        <taxon>Terebelliformia</taxon>
        <taxon>Alvinellidae</taxon>
        <taxon>Paralvinella</taxon>
    </lineage>
</organism>
<dbReference type="PROSITE" id="PS50104">
    <property type="entry name" value="TIR"/>
    <property type="match status" value="1"/>
</dbReference>